<protein>
    <recommendedName>
        <fullName evidence="1">DOD-type homing endonuclease domain-containing protein</fullName>
    </recommendedName>
</protein>
<dbReference type="AlphaFoldDB" id="X1QKX6"/>
<evidence type="ECO:0000313" key="2">
    <source>
        <dbReference type="EMBL" id="GAI51660.1"/>
    </source>
</evidence>
<dbReference type="GO" id="GO:0004519">
    <property type="term" value="F:endonuclease activity"/>
    <property type="evidence" value="ECO:0007669"/>
    <property type="project" value="InterPro"/>
</dbReference>
<name>X1QKX6_9ZZZZ</name>
<feature type="non-terminal residue" evidence="2">
    <location>
        <position position="246"/>
    </location>
</feature>
<evidence type="ECO:0000259" key="1">
    <source>
        <dbReference type="PROSITE" id="PS50819"/>
    </source>
</evidence>
<gene>
    <name evidence="2" type="ORF">S06H3_52748</name>
</gene>
<dbReference type="InterPro" id="IPR006142">
    <property type="entry name" value="INTEIN"/>
</dbReference>
<organism evidence="2">
    <name type="scientific">marine sediment metagenome</name>
    <dbReference type="NCBI Taxonomy" id="412755"/>
    <lineage>
        <taxon>unclassified sequences</taxon>
        <taxon>metagenomes</taxon>
        <taxon>ecological metagenomes</taxon>
    </lineage>
</organism>
<feature type="non-terminal residue" evidence="2">
    <location>
        <position position="1"/>
    </location>
</feature>
<dbReference type="InterPro" id="IPR004042">
    <property type="entry name" value="Intein_endonuc_central"/>
</dbReference>
<dbReference type="EMBL" id="BARV01033572">
    <property type="protein sequence ID" value="GAI51660.1"/>
    <property type="molecule type" value="Genomic_DNA"/>
</dbReference>
<dbReference type="SUPFAM" id="SSF55608">
    <property type="entry name" value="Homing endonucleases"/>
    <property type="match status" value="1"/>
</dbReference>
<reference evidence="2" key="1">
    <citation type="journal article" date="2014" name="Front. Microbiol.">
        <title>High frequency of phylogenetically diverse reductive dehalogenase-homologous genes in deep subseafloor sedimentary metagenomes.</title>
        <authorList>
            <person name="Kawai M."/>
            <person name="Futagami T."/>
            <person name="Toyoda A."/>
            <person name="Takaki Y."/>
            <person name="Nishi S."/>
            <person name="Hori S."/>
            <person name="Arai W."/>
            <person name="Tsubouchi T."/>
            <person name="Morono Y."/>
            <person name="Uchiyama I."/>
            <person name="Ito T."/>
            <person name="Fujiyama A."/>
            <person name="Inagaki F."/>
            <person name="Takami H."/>
        </authorList>
    </citation>
    <scope>NUCLEOTIDE SEQUENCE</scope>
    <source>
        <strain evidence="2">Expedition CK06-06</strain>
    </source>
</reference>
<accession>X1QKX6</accession>
<dbReference type="InterPro" id="IPR027434">
    <property type="entry name" value="Homing_endonucl"/>
</dbReference>
<sequence>RLIPRWIHAENVKIGDFVKVPKLAQRDLDTEAGTGISYRFSDSNFLKFLGWYVAEGWCSEKKREIYLELNQTDLPIVYQLIQSFHSGAIRTRRRPELSDEVVELIFSSKKLSRWLKKNFGHLAPNKRLPEIFLNFSLIELRKFLWEYFSGDGCLHKNNQNTEFSLRFTSASEVLLRQIQLLLFNFGIAGSLDRIKREGKINKFPHGRSYAVRDLFNLEIAGNQRKKLFPNLNQRIDKIFQFQPLYP</sequence>
<proteinExistence type="predicted"/>
<dbReference type="GO" id="GO:0016539">
    <property type="term" value="P:intein-mediated protein splicing"/>
    <property type="evidence" value="ECO:0007669"/>
    <property type="project" value="InterPro"/>
</dbReference>
<dbReference type="Gene3D" id="3.10.28.10">
    <property type="entry name" value="Homing endonucleases"/>
    <property type="match status" value="1"/>
</dbReference>
<dbReference type="Pfam" id="PF14528">
    <property type="entry name" value="LAGLIDADG_3"/>
    <property type="match status" value="1"/>
</dbReference>
<dbReference type="InterPro" id="IPR004860">
    <property type="entry name" value="LAGLIDADG_dom"/>
</dbReference>
<dbReference type="PROSITE" id="PS50819">
    <property type="entry name" value="INTEIN_ENDONUCLEASE"/>
    <property type="match status" value="1"/>
</dbReference>
<dbReference type="PRINTS" id="PR00379">
    <property type="entry name" value="INTEIN"/>
</dbReference>
<comment type="caution">
    <text evidence="2">The sequence shown here is derived from an EMBL/GenBank/DDBJ whole genome shotgun (WGS) entry which is preliminary data.</text>
</comment>
<feature type="domain" description="DOD-type homing endonuclease" evidence="1">
    <location>
        <begin position="48"/>
        <end position="187"/>
    </location>
</feature>